<protein>
    <submittedName>
        <fullName evidence="1">Uncharacterized protein</fullName>
    </submittedName>
</protein>
<dbReference type="EMBL" id="JAZHXJ010000325">
    <property type="protein sequence ID" value="KAL1864526.1"/>
    <property type="molecule type" value="Genomic_DNA"/>
</dbReference>
<dbReference type="Proteomes" id="UP001586593">
    <property type="component" value="Unassembled WGS sequence"/>
</dbReference>
<comment type="caution">
    <text evidence="1">The sequence shown here is derived from an EMBL/GenBank/DDBJ whole genome shotgun (WGS) entry which is preliminary data.</text>
</comment>
<keyword evidence="2" id="KW-1185">Reference proteome</keyword>
<sequence>MFTIHPLCFEHGDIRLLSDRYSPGPWHLAPFLPPTWVGLEKRGRPVGTVLNLNPRLSWNTNRLPSPVPTSPTSHLWSLPTRCAVLVPLADGFRAF</sequence>
<accession>A0ABR3WLK9</accession>
<evidence type="ECO:0000313" key="1">
    <source>
        <dbReference type="EMBL" id="KAL1864526.1"/>
    </source>
</evidence>
<gene>
    <name evidence="1" type="ORF">VTK73DRAFT_5803</name>
</gene>
<reference evidence="1 2" key="1">
    <citation type="journal article" date="2024" name="Commun. Biol.">
        <title>Comparative genomic analysis of thermophilic fungi reveals convergent evolutionary adaptations and gene losses.</title>
        <authorList>
            <person name="Steindorff A.S."/>
            <person name="Aguilar-Pontes M.V."/>
            <person name="Robinson A.J."/>
            <person name="Andreopoulos B."/>
            <person name="LaButti K."/>
            <person name="Kuo A."/>
            <person name="Mondo S."/>
            <person name="Riley R."/>
            <person name="Otillar R."/>
            <person name="Haridas S."/>
            <person name="Lipzen A."/>
            <person name="Grimwood J."/>
            <person name="Schmutz J."/>
            <person name="Clum A."/>
            <person name="Reid I.D."/>
            <person name="Moisan M.C."/>
            <person name="Butler G."/>
            <person name="Nguyen T.T.M."/>
            <person name="Dewar K."/>
            <person name="Conant G."/>
            <person name="Drula E."/>
            <person name="Henrissat B."/>
            <person name="Hansel C."/>
            <person name="Singer S."/>
            <person name="Hutchinson M.I."/>
            <person name="de Vries R.P."/>
            <person name="Natvig D.O."/>
            <person name="Powell A.J."/>
            <person name="Tsang A."/>
            <person name="Grigoriev I.V."/>
        </authorList>
    </citation>
    <scope>NUCLEOTIDE SEQUENCE [LARGE SCALE GENOMIC DNA]</scope>
    <source>
        <strain evidence="1 2">ATCC 24622</strain>
    </source>
</reference>
<organism evidence="1 2">
    <name type="scientific">Phialemonium thermophilum</name>
    <dbReference type="NCBI Taxonomy" id="223376"/>
    <lineage>
        <taxon>Eukaryota</taxon>
        <taxon>Fungi</taxon>
        <taxon>Dikarya</taxon>
        <taxon>Ascomycota</taxon>
        <taxon>Pezizomycotina</taxon>
        <taxon>Sordariomycetes</taxon>
        <taxon>Sordariomycetidae</taxon>
        <taxon>Cephalothecales</taxon>
        <taxon>Cephalothecaceae</taxon>
        <taxon>Phialemonium</taxon>
    </lineage>
</organism>
<proteinExistence type="predicted"/>
<name>A0ABR3WLK9_9PEZI</name>
<evidence type="ECO:0000313" key="2">
    <source>
        <dbReference type="Proteomes" id="UP001586593"/>
    </source>
</evidence>